<reference evidence="2 3" key="1">
    <citation type="submission" date="2024-09" db="EMBL/GenBank/DDBJ databases">
        <title>Chromosome-scale assembly of Riccia fluitans.</title>
        <authorList>
            <person name="Paukszto L."/>
            <person name="Sawicki J."/>
            <person name="Karawczyk K."/>
            <person name="Piernik-Szablinska J."/>
            <person name="Szczecinska M."/>
            <person name="Mazdziarz M."/>
        </authorList>
    </citation>
    <scope>NUCLEOTIDE SEQUENCE [LARGE SCALE GENOMIC DNA]</scope>
    <source>
        <strain evidence="2">Rf_01</strain>
        <tissue evidence="2">Aerial parts of the thallus</tissue>
    </source>
</reference>
<name>A0ABD1YEK6_9MARC</name>
<protein>
    <submittedName>
        <fullName evidence="2">Uncharacterized protein</fullName>
    </submittedName>
</protein>
<evidence type="ECO:0000256" key="1">
    <source>
        <dbReference type="SAM" id="Coils"/>
    </source>
</evidence>
<sequence>MWVFFEIRDRLGHESNDKFSGGKFREGWQAIVMIVNADFLARQVIARYEHEPLLLEACNAFTNTKAEWDSEKGELVCEREALKEELNKNKEMAEEAGQCIEAIRLEKEALQ</sequence>
<keyword evidence="1" id="KW-0175">Coiled coil</keyword>
<dbReference type="EMBL" id="JBHFFA010000005">
    <property type="protein sequence ID" value="KAL2624112.1"/>
    <property type="molecule type" value="Genomic_DNA"/>
</dbReference>
<evidence type="ECO:0000313" key="3">
    <source>
        <dbReference type="Proteomes" id="UP001605036"/>
    </source>
</evidence>
<dbReference type="Proteomes" id="UP001605036">
    <property type="component" value="Unassembled WGS sequence"/>
</dbReference>
<organism evidence="2 3">
    <name type="scientific">Riccia fluitans</name>
    <dbReference type="NCBI Taxonomy" id="41844"/>
    <lineage>
        <taxon>Eukaryota</taxon>
        <taxon>Viridiplantae</taxon>
        <taxon>Streptophyta</taxon>
        <taxon>Embryophyta</taxon>
        <taxon>Marchantiophyta</taxon>
        <taxon>Marchantiopsida</taxon>
        <taxon>Marchantiidae</taxon>
        <taxon>Marchantiales</taxon>
        <taxon>Ricciaceae</taxon>
        <taxon>Riccia</taxon>
    </lineage>
</organism>
<accession>A0ABD1YEK6</accession>
<evidence type="ECO:0000313" key="2">
    <source>
        <dbReference type="EMBL" id="KAL2624112.1"/>
    </source>
</evidence>
<dbReference type="AlphaFoldDB" id="A0ABD1YEK6"/>
<gene>
    <name evidence="2" type="ORF">R1flu_008357</name>
</gene>
<comment type="caution">
    <text evidence="2">The sequence shown here is derived from an EMBL/GenBank/DDBJ whole genome shotgun (WGS) entry which is preliminary data.</text>
</comment>
<keyword evidence="3" id="KW-1185">Reference proteome</keyword>
<proteinExistence type="predicted"/>
<feature type="coiled-coil region" evidence="1">
    <location>
        <begin position="65"/>
        <end position="95"/>
    </location>
</feature>